<feature type="region of interest" description="Disordered" evidence="6">
    <location>
        <begin position="315"/>
        <end position="335"/>
    </location>
</feature>
<sequence>MFSIMEDSMEEMFNHSSYDNFNGSTLASDNPSSSSPSSSNALLVSIGQKLYSFRDQYSPIHGYLSLCICFFGTVTNILNIIVLTRKELLSATNNILTGLAVADMLVMMDYIPFAIHNNIQVHQGDGEMFTYGWTVFTLFHAHFTLVVHSISTWLTVLLAVWRYLSVRFPTQSRGWCTMSNARWLIVATYICIPIFFIPTYLTFVVKDNGAGGYKVDWSDISINHNETLKRINFWVFSVGTKLVPCILLTYLSWALIHAVLEADKRKRRLKENCYTLASSSATKSEYSEDSLGSLHQPGQVYLEVNSFRKVRHHSTSINGSTPGAPVNLTPASGTTQSDRTTRMLLGILLLFLATEFPTGFIALLTGILGDDFFHNVYYPLGDILDTLALINSAVNFVLYCTMSEQFRYTFAKLFFL</sequence>
<feature type="transmembrane region" description="Helical" evidence="7">
    <location>
        <begin position="95"/>
        <end position="115"/>
    </location>
</feature>
<feature type="transmembrane region" description="Helical" evidence="7">
    <location>
        <begin position="383"/>
        <end position="402"/>
    </location>
</feature>
<dbReference type="EnsemblMetazoa" id="tetur35g01370.1">
    <property type="protein sequence ID" value="tetur35g01370.1"/>
    <property type="gene ID" value="tetur35g01370"/>
</dbReference>
<organism evidence="9 10">
    <name type="scientific">Tetranychus urticae</name>
    <name type="common">Two-spotted spider mite</name>
    <dbReference type="NCBI Taxonomy" id="32264"/>
    <lineage>
        <taxon>Eukaryota</taxon>
        <taxon>Metazoa</taxon>
        <taxon>Ecdysozoa</taxon>
        <taxon>Arthropoda</taxon>
        <taxon>Chelicerata</taxon>
        <taxon>Arachnida</taxon>
        <taxon>Acari</taxon>
        <taxon>Acariformes</taxon>
        <taxon>Trombidiformes</taxon>
        <taxon>Prostigmata</taxon>
        <taxon>Eleutherengona</taxon>
        <taxon>Raphignathae</taxon>
        <taxon>Tetranychoidea</taxon>
        <taxon>Tetranychidae</taxon>
        <taxon>Tetranychus</taxon>
    </lineage>
</organism>
<evidence type="ECO:0000313" key="9">
    <source>
        <dbReference type="EnsemblMetazoa" id="tetur35g01370.1"/>
    </source>
</evidence>
<evidence type="ECO:0000256" key="2">
    <source>
        <dbReference type="ARBA" id="ARBA00010663"/>
    </source>
</evidence>
<evidence type="ECO:0000256" key="6">
    <source>
        <dbReference type="SAM" id="MobiDB-lite"/>
    </source>
</evidence>
<dbReference type="PROSITE" id="PS50262">
    <property type="entry name" value="G_PROTEIN_RECEP_F1_2"/>
    <property type="match status" value="1"/>
</dbReference>
<evidence type="ECO:0000259" key="8">
    <source>
        <dbReference type="PROSITE" id="PS50262"/>
    </source>
</evidence>
<reference evidence="9" key="2">
    <citation type="submission" date="2015-06" db="UniProtKB">
        <authorList>
            <consortium name="EnsemblMetazoa"/>
        </authorList>
    </citation>
    <scope>IDENTIFICATION</scope>
</reference>
<dbReference type="CDD" id="cd14978">
    <property type="entry name" value="7tmA_FMRFamide_R-like"/>
    <property type="match status" value="1"/>
</dbReference>
<dbReference type="Pfam" id="PF10324">
    <property type="entry name" value="7TM_GPCR_Srw"/>
    <property type="match status" value="2"/>
</dbReference>
<name>T1L3F9_TETUR</name>
<dbReference type="PRINTS" id="PR00237">
    <property type="entry name" value="GPCRRHODOPSN"/>
</dbReference>
<dbReference type="GO" id="GO:0008528">
    <property type="term" value="F:G protein-coupled peptide receptor activity"/>
    <property type="evidence" value="ECO:0007669"/>
    <property type="project" value="InterPro"/>
</dbReference>
<feature type="transmembrane region" description="Helical" evidence="7">
    <location>
        <begin position="344"/>
        <end position="368"/>
    </location>
</feature>
<comment type="subcellular location">
    <subcellularLocation>
        <location evidence="1">Membrane</location>
    </subcellularLocation>
</comment>
<feature type="domain" description="G-protein coupled receptors family 1 profile" evidence="8">
    <location>
        <begin position="75"/>
        <end position="399"/>
    </location>
</feature>
<feature type="transmembrane region" description="Helical" evidence="7">
    <location>
        <begin position="233"/>
        <end position="260"/>
    </location>
</feature>
<dbReference type="InterPro" id="IPR053219">
    <property type="entry name" value="GPCR_Dmsr-1"/>
</dbReference>
<dbReference type="PANTHER" id="PTHR46273:SF4">
    <property type="entry name" value="AT19640P"/>
    <property type="match status" value="1"/>
</dbReference>
<evidence type="ECO:0000313" key="10">
    <source>
        <dbReference type="Proteomes" id="UP000015104"/>
    </source>
</evidence>
<dbReference type="SUPFAM" id="SSF81321">
    <property type="entry name" value="Family A G protein-coupled receptor-like"/>
    <property type="match status" value="1"/>
</dbReference>
<dbReference type="InterPro" id="IPR017452">
    <property type="entry name" value="GPCR_Rhodpsn_7TM"/>
</dbReference>
<accession>T1L3F9</accession>
<dbReference type="PANTHER" id="PTHR46273">
    <property type="entry name" value="MYOSUPPRESSIN RECEPTOR 1, ISOFORM B-RELATED"/>
    <property type="match status" value="1"/>
</dbReference>
<dbReference type="AlphaFoldDB" id="T1L3F9"/>
<proteinExistence type="inferred from homology"/>
<dbReference type="InterPro" id="IPR000276">
    <property type="entry name" value="GPCR_Rhodpsn"/>
</dbReference>
<protein>
    <recommendedName>
        <fullName evidence="8">G-protein coupled receptors family 1 profile domain-containing protein</fullName>
    </recommendedName>
</protein>
<feature type="transmembrane region" description="Helical" evidence="7">
    <location>
        <begin position="60"/>
        <end position="83"/>
    </location>
</feature>
<dbReference type="GO" id="GO:0005886">
    <property type="term" value="C:plasma membrane"/>
    <property type="evidence" value="ECO:0007669"/>
    <property type="project" value="TreeGrafter"/>
</dbReference>
<evidence type="ECO:0000256" key="7">
    <source>
        <dbReference type="SAM" id="Phobius"/>
    </source>
</evidence>
<evidence type="ECO:0000256" key="4">
    <source>
        <dbReference type="ARBA" id="ARBA00022989"/>
    </source>
</evidence>
<comment type="similarity">
    <text evidence="2">Belongs to the G-protein coupled receptor 1 family.</text>
</comment>
<dbReference type="Proteomes" id="UP000015104">
    <property type="component" value="Unassembled WGS sequence"/>
</dbReference>
<dbReference type="eggNOG" id="ENOG502RFAV">
    <property type="taxonomic scope" value="Eukaryota"/>
</dbReference>
<dbReference type="Gene3D" id="1.20.1070.10">
    <property type="entry name" value="Rhodopsin 7-helix transmembrane proteins"/>
    <property type="match status" value="1"/>
</dbReference>
<feature type="transmembrane region" description="Helical" evidence="7">
    <location>
        <begin position="181"/>
        <end position="201"/>
    </location>
</feature>
<evidence type="ECO:0000256" key="5">
    <source>
        <dbReference type="ARBA" id="ARBA00023136"/>
    </source>
</evidence>
<keyword evidence="10" id="KW-1185">Reference proteome</keyword>
<dbReference type="InterPro" id="IPR019427">
    <property type="entry name" value="7TM_GPCR_serpentine_rcpt_Srw"/>
</dbReference>
<keyword evidence="3 7" id="KW-0812">Transmembrane</keyword>
<reference evidence="10" key="1">
    <citation type="submission" date="2011-08" db="EMBL/GenBank/DDBJ databases">
        <authorList>
            <person name="Rombauts S."/>
        </authorList>
    </citation>
    <scope>NUCLEOTIDE SEQUENCE</scope>
    <source>
        <strain evidence="10">London</strain>
    </source>
</reference>
<keyword evidence="5 7" id="KW-0472">Membrane</keyword>
<dbReference type="EMBL" id="CAEY01001020">
    <property type="status" value="NOT_ANNOTATED_CDS"/>
    <property type="molecule type" value="Genomic_DNA"/>
</dbReference>
<keyword evidence="4 7" id="KW-1133">Transmembrane helix</keyword>
<dbReference type="STRING" id="32264.T1L3F9"/>
<evidence type="ECO:0000256" key="3">
    <source>
        <dbReference type="ARBA" id="ARBA00022692"/>
    </source>
</evidence>
<feature type="transmembrane region" description="Helical" evidence="7">
    <location>
        <begin position="135"/>
        <end position="160"/>
    </location>
</feature>
<dbReference type="EMBL" id="CAEY01001019">
    <property type="status" value="NOT_ANNOTATED_CDS"/>
    <property type="molecule type" value="Genomic_DNA"/>
</dbReference>
<evidence type="ECO:0000256" key="1">
    <source>
        <dbReference type="ARBA" id="ARBA00004370"/>
    </source>
</evidence>
<dbReference type="HOGENOM" id="CLU_009579_24_4_1"/>